<dbReference type="EMBL" id="JAJEQR010000034">
    <property type="protein sequence ID" value="MCC2231642.1"/>
    <property type="molecule type" value="Genomic_DNA"/>
</dbReference>
<evidence type="ECO:0000313" key="3">
    <source>
        <dbReference type="Proteomes" id="UP001198182"/>
    </source>
</evidence>
<feature type="chain" id="PRO_5042266041" description="Lipoprotein" evidence="1">
    <location>
        <begin position="22"/>
        <end position="264"/>
    </location>
</feature>
<name>A0AAE3EBK6_9FIRM</name>
<evidence type="ECO:0000313" key="2">
    <source>
        <dbReference type="EMBL" id="MCC2231642.1"/>
    </source>
</evidence>
<feature type="signal peptide" evidence="1">
    <location>
        <begin position="1"/>
        <end position="21"/>
    </location>
</feature>
<reference evidence="2" key="1">
    <citation type="submission" date="2021-10" db="EMBL/GenBank/DDBJ databases">
        <title>Anaerobic single-cell dispensing facilitates the cultivation of human gut bacteria.</title>
        <authorList>
            <person name="Afrizal A."/>
        </authorList>
    </citation>
    <scope>NUCLEOTIDE SEQUENCE</scope>
    <source>
        <strain evidence="2">CLA-AA-H215</strain>
    </source>
</reference>
<keyword evidence="3" id="KW-1185">Reference proteome</keyword>
<gene>
    <name evidence="2" type="ORF">LKD81_11650</name>
</gene>
<comment type="caution">
    <text evidence="2">The sequence shown here is derived from an EMBL/GenBank/DDBJ whole genome shotgun (WGS) entry which is preliminary data.</text>
</comment>
<dbReference type="RefSeq" id="WP_308454162.1">
    <property type="nucleotide sequence ID" value="NZ_JAJEQR010000034.1"/>
</dbReference>
<proteinExistence type="predicted"/>
<sequence length="264" mass="29255">MKKKIVIMGMAVLLLGLPCSACQTLEKEAAEPRRTQSAKSVVQAGIADTEINDRELQQAESEIVDGLELASWGTKVYDPVEHENVGGLAVSVTQVTYYTSLKDAGFSPDVIPLNDDAVKDVDGEDGEMLVAGELLDEDGNIQRGYKLLELEAEIWNERNEANDKDYLYVTPKIFDRNDLEVIDEEENKELGYIYNVPYTRSEPVYLQEAVDHEKNSFKVDLAQGESMTIHLFFFVPEDDSAYVGVVQGGGEFSGGFFSLHPDGT</sequence>
<dbReference type="AlphaFoldDB" id="A0AAE3EBK6"/>
<keyword evidence="1" id="KW-0732">Signal</keyword>
<organism evidence="2 3">
    <name type="scientific">Hominifimenecus microfluidus</name>
    <dbReference type="NCBI Taxonomy" id="2885348"/>
    <lineage>
        <taxon>Bacteria</taxon>
        <taxon>Bacillati</taxon>
        <taxon>Bacillota</taxon>
        <taxon>Clostridia</taxon>
        <taxon>Lachnospirales</taxon>
        <taxon>Lachnospiraceae</taxon>
        <taxon>Hominifimenecus</taxon>
    </lineage>
</organism>
<accession>A0AAE3EBK6</accession>
<evidence type="ECO:0008006" key="4">
    <source>
        <dbReference type="Google" id="ProtNLM"/>
    </source>
</evidence>
<protein>
    <recommendedName>
        <fullName evidence="4">Lipoprotein</fullName>
    </recommendedName>
</protein>
<evidence type="ECO:0000256" key="1">
    <source>
        <dbReference type="SAM" id="SignalP"/>
    </source>
</evidence>
<dbReference type="Proteomes" id="UP001198182">
    <property type="component" value="Unassembled WGS sequence"/>
</dbReference>